<dbReference type="InterPro" id="IPR004919">
    <property type="entry name" value="GmrSD_N"/>
</dbReference>
<dbReference type="OrthoDB" id="9798761at2"/>
<evidence type="ECO:0000259" key="1">
    <source>
        <dbReference type="Pfam" id="PF03235"/>
    </source>
</evidence>
<dbReference type="PANTHER" id="PTHR35149:SF1">
    <property type="entry name" value="DUF5655 DOMAIN-CONTAINING PROTEIN"/>
    <property type="match status" value="1"/>
</dbReference>
<organism evidence="2 3">
    <name type="scientific">Kaistella daneshvariae</name>
    <dbReference type="NCBI Taxonomy" id="2487074"/>
    <lineage>
        <taxon>Bacteria</taxon>
        <taxon>Pseudomonadati</taxon>
        <taxon>Bacteroidota</taxon>
        <taxon>Flavobacteriia</taxon>
        <taxon>Flavobacteriales</taxon>
        <taxon>Weeksellaceae</taxon>
        <taxon>Chryseobacterium group</taxon>
        <taxon>Kaistella</taxon>
    </lineage>
</organism>
<evidence type="ECO:0000313" key="3">
    <source>
        <dbReference type="Proteomes" id="UP000270224"/>
    </source>
</evidence>
<dbReference type="AlphaFoldDB" id="A0A3N0X1M5"/>
<comment type="caution">
    <text evidence="2">The sequence shown here is derived from an EMBL/GenBank/DDBJ whole genome shotgun (WGS) entry which is preliminary data.</text>
</comment>
<dbReference type="Pfam" id="PF03235">
    <property type="entry name" value="GmrSD_N"/>
    <property type="match status" value="1"/>
</dbReference>
<dbReference type="EMBL" id="RJUG01000001">
    <property type="protein sequence ID" value="ROI10781.1"/>
    <property type="molecule type" value="Genomic_DNA"/>
</dbReference>
<sequence length="592" mass="71191">MITQKKIKELNFSDQKYIIPSYQRGYRWDSKQITELLDDLLEVYNTRQEKYCLQPVVVNTIEKDRKFEIIDGQQRLTTIFIILLKLSRFTDERFNLEFETRKNCESFFEGLNEGKYDYSNPDFAHISNAHKVVTDWFQDLKDRKINSTIEMNIFNTLMDNVEVIWYDIEQPSREESIKIFTRLNSGKIPLTTAELLKALFLSSANFPEGSLIKEQLDISNKWNQIEYQLQDDEFWSFINKEENHTATRIEYIFRLIAESEGVTIHENDDIFRHYYPKYIQNMQEKTQVFVEDNWNKVEFYFTILREWYYDEELYHLIGLLIWNGLEVNQLIIWYKTKDKEKFKYRLFKEIDERFCNVDFRTMNYKGTSYRDSFKTLVFFNVMESYQTKNRKLPFSRIKNTDTKWSLEHIHAQNADEVRQNEYKQWIEDHLKVVSVLNSGNTMDKLIEEIRDFLKEFEIKQPVELKDQFSVISAKIINAFSYEENKKDLGPRSKIEFEKLAEEHHISNLALLDTKSNSSLGKSVFAVKRNALIRMDYNGTYIPLATKNSFLKYYSDFPEHLNYWTLSDRDEYIGRMIEKVNFVKKQSKRNEDE</sequence>
<reference evidence="3" key="1">
    <citation type="submission" date="2018-11" db="EMBL/GenBank/DDBJ databases">
        <title>Proposal to divide the Flavobacteriaceae and reorganize its genera based on Amino Acid Identity values calculated from whole genome sequences.</title>
        <authorList>
            <person name="Nicholson A.C."/>
            <person name="Gulvik C.A."/>
            <person name="Whitney A.M."/>
            <person name="Humrighouse B.W."/>
            <person name="Bell M."/>
            <person name="Holmens B."/>
            <person name="Steigerwalt A."/>
            <person name="Villarma A."/>
            <person name="Sheth M."/>
            <person name="Batra D."/>
            <person name="Pryor J."/>
            <person name="Bernardet J.-F."/>
            <person name="Hugo C."/>
            <person name="Kampfer P."/>
            <person name="Newman J."/>
            <person name="Mcquiston J.R."/>
        </authorList>
    </citation>
    <scope>NUCLEOTIDE SEQUENCE [LARGE SCALE GENOMIC DNA]</scope>
    <source>
        <strain evidence="3">H3056</strain>
    </source>
</reference>
<dbReference type="RefSeq" id="WP_123264869.1">
    <property type="nucleotide sequence ID" value="NZ_RJUG01000001.1"/>
</dbReference>
<gene>
    <name evidence="2" type="ORF">EGI11_02500</name>
</gene>
<accession>A0A3N0X1M5</accession>
<dbReference type="Proteomes" id="UP000270224">
    <property type="component" value="Unassembled WGS sequence"/>
</dbReference>
<dbReference type="PANTHER" id="PTHR35149">
    <property type="entry name" value="SLL5132 PROTEIN"/>
    <property type="match status" value="1"/>
</dbReference>
<name>A0A3N0X1M5_9FLAO</name>
<feature type="domain" description="GmrSD restriction endonucleases N-terminal" evidence="1">
    <location>
        <begin position="10"/>
        <end position="201"/>
    </location>
</feature>
<protein>
    <submittedName>
        <fullName evidence="2">DUF262 domain-containing protein</fullName>
    </submittedName>
</protein>
<evidence type="ECO:0000313" key="2">
    <source>
        <dbReference type="EMBL" id="ROI10781.1"/>
    </source>
</evidence>
<proteinExistence type="predicted"/>